<proteinExistence type="predicted"/>
<dbReference type="EMBL" id="RCHU02000006">
    <property type="protein sequence ID" value="KAL3586354.1"/>
    <property type="molecule type" value="Genomic_DNA"/>
</dbReference>
<evidence type="ECO:0000313" key="2">
    <source>
        <dbReference type="Proteomes" id="UP000309997"/>
    </source>
</evidence>
<protein>
    <submittedName>
        <fullName evidence="1">Uncharacterized protein</fullName>
    </submittedName>
</protein>
<keyword evidence="2" id="KW-1185">Reference proteome</keyword>
<reference evidence="1 2" key="1">
    <citation type="journal article" date="2024" name="Plant Biotechnol. J.">
        <title>Genome and CRISPR/Cas9 system of a widespread forest tree (Populus alba) in the world.</title>
        <authorList>
            <person name="Liu Y.J."/>
            <person name="Jiang P.F."/>
            <person name="Han X.M."/>
            <person name="Li X.Y."/>
            <person name="Wang H.M."/>
            <person name="Wang Y.J."/>
            <person name="Wang X.X."/>
            <person name="Zeng Q.Y."/>
        </authorList>
    </citation>
    <scope>NUCLEOTIDE SEQUENCE [LARGE SCALE GENOMIC DNA]</scope>
    <source>
        <strain evidence="2">cv. PAL-ZL1</strain>
    </source>
</reference>
<sequence length="90" mass="10565">MWRSFVKSFTQLGEGFIYKLGGGDISVWFDLWLEGHLSNLVEYVNVLDADYKVKDSWTNEAWDFSKMAMYIPEAVRYRIMACPIPLYLVE</sequence>
<comment type="caution">
    <text evidence="1">The sequence shown here is derived from an EMBL/GenBank/DDBJ whole genome shotgun (WGS) entry which is preliminary data.</text>
</comment>
<gene>
    <name evidence="1" type="ORF">D5086_013221</name>
</gene>
<name>A0ACC4C4B7_POPAL</name>
<accession>A0ACC4C4B7</accession>
<organism evidence="1 2">
    <name type="scientific">Populus alba</name>
    <name type="common">White poplar</name>
    <dbReference type="NCBI Taxonomy" id="43335"/>
    <lineage>
        <taxon>Eukaryota</taxon>
        <taxon>Viridiplantae</taxon>
        <taxon>Streptophyta</taxon>
        <taxon>Embryophyta</taxon>
        <taxon>Tracheophyta</taxon>
        <taxon>Spermatophyta</taxon>
        <taxon>Magnoliopsida</taxon>
        <taxon>eudicotyledons</taxon>
        <taxon>Gunneridae</taxon>
        <taxon>Pentapetalae</taxon>
        <taxon>rosids</taxon>
        <taxon>fabids</taxon>
        <taxon>Malpighiales</taxon>
        <taxon>Salicaceae</taxon>
        <taxon>Saliceae</taxon>
        <taxon>Populus</taxon>
    </lineage>
</organism>
<dbReference type="Proteomes" id="UP000309997">
    <property type="component" value="Unassembled WGS sequence"/>
</dbReference>
<evidence type="ECO:0000313" key="1">
    <source>
        <dbReference type="EMBL" id="KAL3586354.1"/>
    </source>
</evidence>